<dbReference type="SMART" id="SM00226">
    <property type="entry name" value="LMWPc"/>
    <property type="match status" value="1"/>
</dbReference>
<evidence type="ECO:0000313" key="4">
    <source>
        <dbReference type="Proteomes" id="UP000322214"/>
    </source>
</evidence>
<dbReference type="InterPro" id="IPR023485">
    <property type="entry name" value="Ptyr_pPase"/>
</dbReference>
<reference evidence="3 4" key="1">
    <citation type="submission" date="2019-08" db="EMBL/GenBank/DDBJ databases">
        <title>Deep-cultivation of Planctomycetes and their phenomic and genomic characterization uncovers novel biology.</title>
        <authorList>
            <person name="Wiegand S."/>
            <person name="Jogler M."/>
            <person name="Boedeker C."/>
            <person name="Pinto D."/>
            <person name="Vollmers J."/>
            <person name="Rivas-Marin E."/>
            <person name="Kohn T."/>
            <person name="Peeters S.H."/>
            <person name="Heuer A."/>
            <person name="Rast P."/>
            <person name="Oberbeckmann S."/>
            <person name="Bunk B."/>
            <person name="Jeske O."/>
            <person name="Meyerdierks A."/>
            <person name="Storesund J.E."/>
            <person name="Kallscheuer N."/>
            <person name="Luecker S."/>
            <person name="Lage O.M."/>
            <person name="Pohl T."/>
            <person name="Merkel B.J."/>
            <person name="Hornburger P."/>
            <person name="Mueller R.-W."/>
            <person name="Bruemmer F."/>
            <person name="Labrenz M."/>
            <person name="Spormann A.M."/>
            <person name="Op den Camp H."/>
            <person name="Overmann J."/>
            <person name="Amann R."/>
            <person name="Jetten M.S.M."/>
            <person name="Mascher T."/>
            <person name="Medema M.H."/>
            <person name="Devos D.P."/>
            <person name="Kaster A.-K."/>
            <person name="Ovreas L."/>
            <person name="Rohde M."/>
            <person name="Galperin M.Y."/>
            <person name="Jogler C."/>
        </authorList>
    </citation>
    <scope>NUCLEOTIDE SEQUENCE [LARGE SCALE GENOMIC DNA]</scope>
    <source>
        <strain evidence="3 4">FC18</strain>
    </source>
</reference>
<gene>
    <name evidence="3" type="primary">arsC2_1</name>
    <name evidence="3" type="ORF">MFFC18_08300</name>
</gene>
<dbReference type="EC" id="2.8.4.2" evidence="3"/>
<evidence type="ECO:0000259" key="2">
    <source>
        <dbReference type="SMART" id="SM00226"/>
    </source>
</evidence>
<dbReference type="EMBL" id="CP042912">
    <property type="protein sequence ID" value="QEG20979.1"/>
    <property type="molecule type" value="Genomic_DNA"/>
</dbReference>
<evidence type="ECO:0000256" key="1">
    <source>
        <dbReference type="ARBA" id="ARBA00022849"/>
    </source>
</evidence>
<dbReference type="KEGG" id="mff:MFFC18_08300"/>
<dbReference type="CDD" id="cd16345">
    <property type="entry name" value="LMWP_ArsC"/>
    <property type="match status" value="1"/>
</dbReference>
<dbReference type="GO" id="GO:0102100">
    <property type="term" value="F:mycothiol-arsenate ligase activity"/>
    <property type="evidence" value="ECO:0007669"/>
    <property type="project" value="UniProtKB-EC"/>
</dbReference>
<dbReference type="PANTHER" id="PTHR43428:SF1">
    <property type="entry name" value="ARSENATE REDUCTASE"/>
    <property type="match status" value="1"/>
</dbReference>
<name>A0A5B9P635_9BACT</name>
<dbReference type="PANTHER" id="PTHR43428">
    <property type="entry name" value="ARSENATE REDUCTASE"/>
    <property type="match status" value="1"/>
</dbReference>
<dbReference type="SUPFAM" id="SSF52788">
    <property type="entry name" value="Phosphotyrosine protein phosphatases I"/>
    <property type="match status" value="1"/>
</dbReference>
<dbReference type="InterPro" id="IPR036196">
    <property type="entry name" value="Ptyr_pPase_sf"/>
</dbReference>
<feature type="domain" description="Phosphotyrosine protein phosphatase I" evidence="2">
    <location>
        <begin position="6"/>
        <end position="140"/>
    </location>
</feature>
<evidence type="ECO:0000313" key="3">
    <source>
        <dbReference type="EMBL" id="QEG20979.1"/>
    </source>
</evidence>
<dbReference type="AlphaFoldDB" id="A0A5B9P635"/>
<keyword evidence="3" id="KW-0808">Transferase</keyword>
<dbReference type="Gene3D" id="3.40.50.2300">
    <property type="match status" value="1"/>
</dbReference>
<dbReference type="OrthoDB" id="9784339at2"/>
<sequence>MSENKKRVLILCTGNSCRSQMAEVIWNDLGEGRWEAFSAGSDPSGYVHPMAIELLKEFELPTEGLTSKSITEFDGQEFDLVVTVCDNAKTACPVFPGASRVLHWPFEDPNDAEGSDEDKMKVFRSVADLIRGRIGAYLAKLKDDDCV</sequence>
<dbReference type="Pfam" id="PF01451">
    <property type="entry name" value="LMWPc"/>
    <property type="match status" value="1"/>
</dbReference>
<dbReference type="STRING" id="980251.GCA_001642875_02870"/>
<dbReference type="Proteomes" id="UP000322214">
    <property type="component" value="Chromosome"/>
</dbReference>
<proteinExistence type="predicted"/>
<keyword evidence="1" id="KW-0059">Arsenical resistance</keyword>
<keyword evidence="4" id="KW-1185">Reference proteome</keyword>
<accession>A0A5B9P635</accession>
<dbReference type="RefSeq" id="WP_075085096.1">
    <property type="nucleotide sequence ID" value="NZ_LWSI01000030.1"/>
</dbReference>
<protein>
    <submittedName>
        <fullName evidence="3">Arsenate-mycothiol transferase ArsC2</fullName>
        <ecNumber evidence="3">2.8.4.2</ecNumber>
    </submittedName>
</protein>
<dbReference type="GO" id="GO:0046685">
    <property type="term" value="P:response to arsenic-containing substance"/>
    <property type="evidence" value="ECO:0007669"/>
    <property type="project" value="UniProtKB-KW"/>
</dbReference>
<organism evidence="3 4">
    <name type="scientific">Mariniblastus fucicola</name>
    <dbReference type="NCBI Taxonomy" id="980251"/>
    <lineage>
        <taxon>Bacteria</taxon>
        <taxon>Pseudomonadati</taxon>
        <taxon>Planctomycetota</taxon>
        <taxon>Planctomycetia</taxon>
        <taxon>Pirellulales</taxon>
        <taxon>Pirellulaceae</taxon>
        <taxon>Mariniblastus</taxon>
    </lineage>
</organism>